<dbReference type="EMBL" id="JBHSWB010000004">
    <property type="protein sequence ID" value="MFC6663694.1"/>
    <property type="molecule type" value="Genomic_DNA"/>
</dbReference>
<evidence type="ECO:0000256" key="1">
    <source>
        <dbReference type="SAM" id="Phobius"/>
    </source>
</evidence>
<protein>
    <submittedName>
        <fullName evidence="2">Uncharacterized protein</fullName>
    </submittedName>
</protein>
<feature type="transmembrane region" description="Helical" evidence="1">
    <location>
        <begin position="69"/>
        <end position="89"/>
    </location>
</feature>
<evidence type="ECO:0000313" key="3">
    <source>
        <dbReference type="Proteomes" id="UP001596317"/>
    </source>
</evidence>
<reference evidence="3" key="1">
    <citation type="journal article" date="2019" name="Int. J. Syst. Evol. Microbiol.">
        <title>The Global Catalogue of Microorganisms (GCM) 10K type strain sequencing project: providing services to taxonomists for standard genome sequencing and annotation.</title>
        <authorList>
            <consortium name="The Broad Institute Genomics Platform"/>
            <consortium name="The Broad Institute Genome Sequencing Center for Infectious Disease"/>
            <person name="Wu L."/>
            <person name="Ma J."/>
        </authorList>
    </citation>
    <scope>NUCLEOTIDE SEQUENCE [LARGE SCALE GENOMIC DNA]</scope>
    <source>
        <strain evidence="3">CCUG 63830</strain>
    </source>
</reference>
<dbReference type="RefSeq" id="WP_380059326.1">
    <property type="nucleotide sequence ID" value="NZ_JBHSWB010000004.1"/>
</dbReference>
<evidence type="ECO:0000313" key="2">
    <source>
        <dbReference type="EMBL" id="MFC6663694.1"/>
    </source>
</evidence>
<sequence>MNFYALLLLSFTIPRAMETGSFDLSPGANGLLRILLTVLPWALTLTALLAIVIIPRVLTFSRLPQWRVIWWPTLFLAILIFNVALVRGLKSVASLNLGG</sequence>
<organism evidence="2 3">
    <name type="scientific">Deinococcus multiflagellatus</name>
    <dbReference type="NCBI Taxonomy" id="1656887"/>
    <lineage>
        <taxon>Bacteria</taxon>
        <taxon>Thermotogati</taxon>
        <taxon>Deinococcota</taxon>
        <taxon>Deinococci</taxon>
        <taxon>Deinococcales</taxon>
        <taxon>Deinococcaceae</taxon>
        <taxon>Deinococcus</taxon>
    </lineage>
</organism>
<comment type="caution">
    <text evidence="2">The sequence shown here is derived from an EMBL/GenBank/DDBJ whole genome shotgun (WGS) entry which is preliminary data.</text>
</comment>
<accession>A0ABW1ZUY6</accession>
<keyword evidence="3" id="KW-1185">Reference proteome</keyword>
<gene>
    <name evidence="2" type="ORF">ACFP90_27160</name>
</gene>
<dbReference type="Proteomes" id="UP001596317">
    <property type="component" value="Unassembled WGS sequence"/>
</dbReference>
<keyword evidence="1" id="KW-0472">Membrane</keyword>
<name>A0ABW1ZUY6_9DEIO</name>
<keyword evidence="1" id="KW-1133">Transmembrane helix</keyword>
<proteinExistence type="predicted"/>
<keyword evidence="1" id="KW-0812">Transmembrane</keyword>
<feature type="transmembrane region" description="Helical" evidence="1">
    <location>
        <begin position="32"/>
        <end position="57"/>
    </location>
</feature>